<dbReference type="Proteomes" id="UP000002066">
    <property type="component" value="Chromosome"/>
</dbReference>
<dbReference type="AlphaFoldDB" id="A0A8D3WM56"/>
<sequence length="143" mass="16224">MRNQMAENLDLLAFVRARLAEEEDIAREAGGDGWRTPAEAPGEVHDRTSGIAFVVRSRGYDRHIAFQDPARSLRRIETTRVLLDEYEEISALDTDRPAQDFASGRAVGLGFVVRQMAAEYAGHPDYRVRWLPRFSHWGPPSQE</sequence>
<protein>
    <submittedName>
        <fullName evidence="1">Uncharacterized protein</fullName>
    </submittedName>
</protein>
<dbReference type="EMBL" id="CP002475">
    <property type="protein sequence ID" value="ADW07267.1"/>
    <property type="molecule type" value="Genomic_DNA"/>
</dbReference>
<reference evidence="1 2" key="1">
    <citation type="submission" date="2011-01" db="EMBL/GenBank/DDBJ databases">
        <title>Complete sequence of chromosome of Streptomyces flavogriseus ATCC 33331.</title>
        <authorList>
            <consortium name="US DOE Joint Genome Institute"/>
            <person name="Lucas S."/>
            <person name="Copeland A."/>
            <person name="Lapidus A."/>
            <person name="Cheng J.-F."/>
            <person name="Goodwin L."/>
            <person name="Pitluck S."/>
            <person name="Davenport K."/>
            <person name="Detter J.C."/>
            <person name="Han C."/>
            <person name="Tapia R."/>
            <person name="Land M."/>
            <person name="Hauser L."/>
            <person name="Kyrpides N."/>
            <person name="Ivanova N."/>
            <person name="Ovchinnikova G."/>
            <person name="Pagani I."/>
            <person name="Brumm P."/>
            <person name="Mead D."/>
            <person name="Woyke T."/>
        </authorList>
    </citation>
    <scope>NUCLEOTIDE SEQUENCE [LARGE SCALE GENOMIC DNA]</scope>
    <source>
        <strain evidence="2">ATCC 33331 / IAF-45CD</strain>
    </source>
</reference>
<accession>A0A8D3WM56</accession>
<evidence type="ECO:0000313" key="1">
    <source>
        <dbReference type="EMBL" id="ADW07267.1"/>
    </source>
</evidence>
<proteinExistence type="predicted"/>
<dbReference type="Pfam" id="PF19730">
    <property type="entry name" value="DUF6221"/>
    <property type="match status" value="1"/>
</dbReference>
<dbReference type="KEGG" id="sfa:Sfla_5880"/>
<gene>
    <name evidence="1" type="ordered locus">Sfla_5880</name>
</gene>
<evidence type="ECO:0000313" key="2">
    <source>
        <dbReference type="Proteomes" id="UP000002066"/>
    </source>
</evidence>
<name>A0A8D3WM56_STRFA</name>
<organism evidence="1 2">
    <name type="scientific">Streptomyces pratensis (strain ATCC 33331 / IAF-45CD)</name>
    <dbReference type="NCBI Taxonomy" id="591167"/>
    <lineage>
        <taxon>Bacteria</taxon>
        <taxon>Bacillati</taxon>
        <taxon>Actinomycetota</taxon>
        <taxon>Actinomycetes</taxon>
        <taxon>Kitasatosporales</taxon>
        <taxon>Streptomycetaceae</taxon>
        <taxon>Streptomyces</taxon>
    </lineage>
</organism>
<dbReference type="InterPro" id="IPR046193">
    <property type="entry name" value="DUF6221"/>
</dbReference>